<proteinExistence type="predicted"/>
<evidence type="ECO:0000313" key="3">
    <source>
        <dbReference type="Proteomes" id="UP001044222"/>
    </source>
</evidence>
<keyword evidence="3" id="KW-1185">Reference proteome</keyword>
<feature type="compositionally biased region" description="Polar residues" evidence="1">
    <location>
        <begin position="209"/>
        <end position="221"/>
    </location>
</feature>
<feature type="region of interest" description="Disordered" evidence="1">
    <location>
        <begin position="86"/>
        <end position="114"/>
    </location>
</feature>
<evidence type="ECO:0000256" key="1">
    <source>
        <dbReference type="SAM" id="MobiDB-lite"/>
    </source>
</evidence>
<dbReference type="InterPro" id="IPR026238">
    <property type="entry name" value="INCA1"/>
</dbReference>
<feature type="region of interest" description="Disordered" evidence="1">
    <location>
        <begin position="168"/>
        <end position="238"/>
    </location>
</feature>
<dbReference type="Pfam" id="PF15142">
    <property type="entry name" value="INCA1"/>
    <property type="match status" value="1"/>
</dbReference>
<accession>A0A9D3MF97</accession>
<dbReference type="AlphaFoldDB" id="A0A9D3MF97"/>
<dbReference type="EMBL" id="JAFIRN010000008">
    <property type="protein sequence ID" value="KAG5844778.1"/>
    <property type="molecule type" value="Genomic_DNA"/>
</dbReference>
<evidence type="ECO:0000313" key="2">
    <source>
        <dbReference type="EMBL" id="KAG5844778.1"/>
    </source>
</evidence>
<reference evidence="2" key="1">
    <citation type="submission" date="2021-01" db="EMBL/GenBank/DDBJ databases">
        <title>A chromosome-scale assembly of European eel, Anguilla anguilla.</title>
        <authorList>
            <person name="Henkel C."/>
            <person name="Jong-Raadsen S.A."/>
            <person name="Dufour S."/>
            <person name="Weltzien F.-A."/>
            <person name="Palstra A.P."/>
            <person name="Pelster B."/>
            <person name="Spaink H.P."/>
            <person name="Van Den Thillart G.E."/>
            <person name="Jansen H."/>
            <person name="Zahm M."/>
            <person name="Klopp C."/>
            <person name="Cedric C."/>
            <person name="Louis A."/>
            <person name="Berthelot C."/>
            <person name="Parey E."/>
            <person name="Roest Crollius H."/>
            <person name="Montfort J."/>
            <person name="Robinson-Rechavi M."/>
            <person name="Bucao C."/>
            <person name="Bouchez O."/>
            <person name="Gislard M."/>
            <person name="Lluch J."/>
            <person name="Milhes M."/>
            <person name="Lampietro C."/>
            <person name="Lopez Roques C."/>
            <person name="Donnadieu C."/>
            <person name="Braasch I."/>
            <person name="Desvignes T."/>
            <person name="Postlethwait J."/>
            <person name="Bobe J."/>
            <person name="Guiguen Y."/>
            <person name="Dirks R."/>
        </authorList>
    </citation>
    <scope>NUCLEOTIDE SEQUENCE</scope>
    <source>
        <strain evidence="2">Tag_6206</strain>
        <tissue evidence="2">Liver</tissue>
    </source>
</reference>
<protein>
    <submittedName>
        <fullName evidence="2">Uncharacterized protein</fullName>
    </submittedName>
</protein>
<sequence>MFHLAGPHGDLRTPAVEQVEVEECDHFLSFAKRSRTVQRQCNVEAPPCPPSFLQPNASDQYNQEFWDRILQWPSPVQTEAGVAAGGRVGGAAERRPSLWPRRGQGAELGKDSLPTPSELIRRRRVRGGAQKGDVMQQGVATVLQHISELKRRQGSIDQLKTERSWGFMADGGPEEMGVARPGDTQLQEQRPPELSPAQGWGPSTGHAPFSTNLPLYNQQRTFGGGSDAAQTLAPGRTP</sequence>
<comment type="caution">
    <text evidence="2">The sequence shown here is derived from an EMBL/GenBank/DDBJ whole genome shotgun (WGS) entry which is preliminary data.</text>
</comment>
<gene>
    <name evidence="2" type="ORF">ANANG_G00166310</name>
</gene>
<organism evidence="2 3">
    <name type="scientific">Anguilla anguilla</name>
    <name type="common">European freshwater eel</name>
    <name type="synonym">Muraena anguilla</name>
    <dbReference type="NCBI Taxonomy" id="7936"/>
    <lineage>
        <taxon>Eukaryota</taxon>
        <taxon>Metazoa</taxon>
        <taxon>Chordata</taxon>
        <taxon>Craniata</taxon>
        <taxon>Vertebrata</taxon>
        <taxon>Euteleostomi</taxon>
        <taxon>Actinopterygii</taxon>
        <taxon>Neopterygii</taxon>
        <taxon>Teleostei</taxon>
        <taxon>Anguilliformes</taxon>
        <taxon>Anguillidae</taxon>
        <taxon>Anguilla</taxon>
    </lineage>
</organism>
<name>A0A9D3MF97_ANGAN</name>
<dbReference type="Proteomes" id="UP001044222">
    <property type="component" value="Chromosome 8"/>
</dbReference>